<feature type="non-terminal residue" evidence="1">
    <location>
        <position position="1"/>
    </location>
</feature>
<organism evidence="1 2">
    <name type="scientific">Citrus sinensis</name>
    <name type="common">Sweet orange</name>
    <name type="synonym">Citrus aurantium var. sinensis</name>
    <dbReference type="NCBI Taxonomy" id="2711"/>
    <lineage>
        <taxon>Eukaryota</taxon>
        <taxon>Viridiplantae</taxon>
        <taxon>Streptophyta</taxon>
        <taxon>Embryophyta</taxon>
        <taxon>Tracheophyta</taxon>
        <taxon>Spermatophyta</taxon>
        <taxon>Magnoliopsida</taxon>
        <taxon>eudicotyledons</taxon>
        <taxon>Gunneridae</taxon>
        <taxon>Pentapetalae</taxon>
        <taxon>rosids</taxon>
        <taxon>malvids</taxon>
        <taxon>Sapindales</taxon>
        <taxon>Rutaceae</taxon>
        <taxon>Aurantioideae</taxon>
        <taxon>Citrus</taxon>
    </lineage>
</organism>
<accession>A0A067DKY9</accession>
<protein>
    <submittedName>
        <fullName evidence="1">Uncharacterized protein</fullName>
    </submittedName>
</protein>
<sequence length="13" mass="1481">GAKPILRTQRARN</sequence>
<evidence type="ECO:0000313" key="2">
    <source>
        <dbReference type="Proteomes" id="UP000027120"/>
    </source>
</evidence>
<dbReference type="Proteomes" id="UP000027120">
    <property type="component" value="Unassembled WGS sequence"/>
</dbReference>
<dbReference type="EMBL" id="KK785504">
    <property type="protein sequence ID" value="KDO42205.1"/>
    <property type="molecule type" value="Genomic_DNA"/>
</dbReference>
<proteinExistence type="predicted"/>
<evidence type="ECO:0000313" key="1">
    <source>
        <dbReference type="EMBL" id="KDO42205.1"/>
    </source>
</evidence>
<keyword evidence="2" id="KW-1185">Reference proteome</keyword>
<name>A0A067DKY9_CITSI</name>
<reference evidence="1 2" key="1">
    <citation type="submission" date="2014-04" db="EMBL/GenBank/DDBJ databases">
        <authorList>
            <consortium name="International Citrus Genome Consortium"/>
            <person name="Gmitter F."/>
            <person name="Chen C."/>
            <person name="Farmerie W."/>
            <person name="Harkins T."/>
            <person name="Desany B."/>
            <person name="Mohiuddin M."/>
            <person name="Kodira C."/>
            <person name="Borodovsky M."/>
            <person name="Lomsadze A."/>
            <person name="Burns P."/>
            <person name="Jenkins J."/>
            <person name="Prochnik S."/>
            <person name="Shu S."/>
            <person name="Chapman J."/>
            <person name="Pitluck S."/>
            <person name="Schmutz J."/>
            <person name="Rokhsar D."/>
        </authorList>
    </citation>
    <scope>NUCLEOTIDE SEQUENCE</scope>
</reference>
<gene>
    <name evidence="1" type="ORF">CISIN_1g0380631mg</name>
</gene>